<dbReference type="GO" id="GO:0006508">
    <property type="term" value="P:proteolysis"/>
    <property type="evidence" value="ECO:0007669"/>
    <property type="project" value="InterPro"/>
</dbReference>
<name>A0A8J7QCU1_9BACT</name>
<gene>
    <name evidence="2" type="ORF">J3U88_33200</name>
</gene>
<dbReference type="AlphaFoldDB" id="A0A8J7QCU1"/>
<dbReference type="Gene3D" id="3.90.226.10">
    <property type="entry name" value="2-enoyl-CoA Hydratase, Chain A, domain 1"/>
    <property type="match status" value="1"/>
</dbReference>
<dbReference type="RefSeq" id="WP_207863524.1">
    <property type="nucleotide sequence ID" value="NZ_JAFREP010000060.1"/>
</dbReference>
<protein>
    <recommendedName>
        <fullName evidence="1">Tail specific protease domain-containing protein</fullName>
    </recommendedName>
</protein>
<dbReference type="SUPFAM" id="SSF52096">
    <property type="entry name" value="ClpP/crotonase"/>
    <property type="match status" value="1"/>
</dbReference>
<dbReference type="InterPro" id="IPR005151">
    <property type="entry name" value="Tail-specific_protease"/>
</dbReference>
<evidence type="ECO:0000259" key="1">
    <source>
        <dbReference type="Pfam" id="PF03572"/>
    </source>
</evidence>
<dbReference type="GO" id="GO:0008236">
    <property type="term" value="F:serine-type peptidase activity"/>
    <property type="evidence" value="ECO:0007669"/>
    <property type="project" value="InterPro"/>
</dbReference>
<reference evidence="2" key="1">
    <citation type="submission" date="2021-03" db="EMBL/GenBank/DDBJ databases">
        <authorList>
            <person name="Wang G."/>
        </authorList>
    </citation>
    <scope>NUCLEOTIDE SEQUENCE</scope>
    <source>
        <strain evidence="2">KCTC 12899</strain>
    </source>
</reference>
<dbReference type="Proteomes" id="UP000664417">
    <property type="component" value="Unassembled WGS sequence"/>
</dbReference>
<dbReference type="PANTHER" id="PTHR32060:SF22">
    <property type="entry name" value="CARBOXYL-TERMINAL-PROCESSING PEPTIDASE 3, CHLOROPLASTIC"/>
    <property type="match status" value="1"/>
</dbReference>
<evidence type="ECO:0000313" key="3">
    <source>
        <dbReference type="Proteomes" id="UP000664417"/>
    </source>
</evidence>
<feature type="domain" description="Tail specific protease" evidence="1">
    <location>
        <begin position="268"/>
        <end position="452"/>
    </location>
</feature>
<dbReference type="Pfam" id="PF03572">
    <property type="entry name" value="Peptidase_S41"/>
    <property type="match status" value="1"/>
</dbReference>
<dbReference type="EMBL" id="JAFREP010000060">
    <property type="protein sequence ID" value="MBO1323371.1"/>
    <property type="molecule type" value="Genomic_DNA"/>
</dbReference>
<proteinExistence type="predicted"/>
<evidence type="ECO:0000313" key="2">
    <source>
        <dbReference type="EMBL" id="MBO1323371.1"/>
    </source>
</evidence>
<dbReference type="InterPro" id="IPR029045">
    <property type="entry name" value="ClpP/crotonase-like_dom_sf"/>
</dbReference>
<keyword evidence="3" id="KW-1185">Reference proteome</keyword>
<dbReference type="GO" id="GO:0004175">
    <property type="term" value="F:endopeptidase activity"/>
    <property type="evidence" value="ECO:0007669"/>
    <property type="project" value="TreeGrafter"/>
</dbReference>
<dbReference type="PANTHER" id="PTHR32060">
    <property type="entry name" value="TAIL-SPECIFIC PROTEASE"/>
    <property type="match status" value="1"/>
</dbReference>
<sequence length="479" mass="53284">MRACLIGMVLWVILPGFLIGEDADAYSPGELQADFDALYEGLKAAHFDPFVHISQAEMDRAFQTRRAALKKPMTEKEARVFFQQFVALGKIAHARVDLPVPAFLAYLEAGGVFFPLDVKIVNQRTLITGNDSGVPELAAGQALIAMNGITMKEWYRRLGAYCSADTETMLHGFFETQFPFLLWLEVGEQTEFSVTVIDSAAKKQRVTVPARNRAFMQQQRAKRKGRLTLDDGRSFRVLPDGIGYLRPGPFYNTESEDPWDNTSFVRFIDAAFEALRAQAALIIDLRDNPGGSNSFSDHMLAWFADKPFRFASSFEVKVSEQSTAANAQRLKPGETDSISARYAKEYAKRNNGEVFPFEIKETAPRKGNRFTKPVYLLVNRHSYSNAVVVAAMVQDYGFGTVLGEETNDLATTYGAMERFTLPNTGISVGYPKAHIVRPNGDRTVRGVVPDIALATPLIEGEDDPVLTKAVEQVKAHLKQ</sequence>
<comment type="caution">
    <text evidence="2">The sequence shown here is derived from an EMBL/GenBank/DDBJ whole genome shotgun (WGS) entry which is preliminary data.</text>
</comment>
<organism evidence="2 3">
    <name type="scientific">Acanthopleuribacter pedis</name>
    <dbReference type="NCBI Taxonomy" id="442870"/>
    <lineage>
        <taxon>Bacteria</taxon>
        <taxon>Pseudomonadati</taxon>
        <taxon>Acidobacteriota</taxon>
        <taxon>Holophagae</taxon>
        <taxon>Acanthopleuribacterales</taxon>
        <taxon>Acanthopleuribacteraceae</taxon>
        <taxon>Acanthopleuribacter</taxon>
    </lineage>
</organism>
<accession>A0A8J7QCU1</accession>